<evidence type="ECO:0000313" key="8">
    <source>
        <dbReference type="EMBL" id="KAL2556030.1"/>
    </source>
</evidence>
<keyword evidence="4 7" id="KW-0735">Signal-anchor</keyword>
<evidence type="ECO:0000256" key="5">
    <source>
        <dbReference type="ARBA" id="ARBA00023180"/>
    </source>
</evidence>
<dbReference type="SUPFAM" id="SSF53335">
    <property type="entry name" value="S-adenosyl-L-methionine-dependent methyltransferases"/>
    <property type="match status" value="1"/>
</dbReference>
<reference evidence="9" key="1">
    <citation type="submission" date="2024-07" db="EMBL/GenBank/DDBJ databases">
        <title>Two chromosome-level genome assemblies of Korean endemic species Abeliophyllum distichum and Forsythia ovata (Oleaceae).</title>
        <authorList>
            <person name="Jang H."/>
        </authorList>
    </citation>
    <scope>NUCLEOTIDE SEQUENCE [LARGE SCALE GENOMIC DNA]</scope>
</reference>
<evidence type="ECO:0000256" key="1">
    <source>
        <dbReference type="ARBA" id="ARBA00004606"/>
    </source>
</evidence>
<keyword evidence="4 7" id="KW-0812">Transmembrane</keyword>
<keyword evidence="5 7" id="KW-0325">Glycoprotein</keyword>
<gene>
    <name evidence="8" type="ORF">Fot_00769</name>
</gene>
<sequence>MNAFLGGFAANLIKDPVWVMNVVPVEAKINTLGVIYERGLIGTYQSWCEAMSTYPRTYDLIHADSLFTLYKDRCEMEDILLEMDRILRPEGSLIIRDDIDILVKVKRIADGLNWDSQIVNHENGPFEREKLLFAVKLYWTAPASADQQGSKTS</sequence>
<evidence type="ECO:0000256" key="7">
    <source>
        <dbReference type="RuleBase" id="RU366043"/>
    </source>
</evidence>
<dbReference type="EMBL" id="JBFOLJ010000001">
    <property type="protein sequence ID" value="KAL2556030.1"/>
    <property type="molecule type" value="Genomic_DNA"/>
</dbReference>
<evidence type="ECO:0000256" key="4">
    <source>
        <dbReference type="ARBA" id="ARBA00022968"/>
    </source>
</evidence>
<keyword evidence="9" id="KW-1185">Reference proteome</keyword>
<comment type="similarity">
    <text evidence="2 7">Belongs to the methyltransferase superfamily.</text>
</comment>
<organism evidence="8 9">
    <name type="scientific">Forsythia ovata</name>
    <dbReference type="NCBI Taxonomy" id="205694"/>
    <lineage>
        <taxon>Eukaryota</taxon>
        <taxon>Viridiplantae</taxon>
        <taxon>Streptophyta</taxon>
        <taxon>Embryophyta</taxon>
        <taxon>Tracheophyta</taxon>
        <taxon>Spermatophyta</taxon>
        <taxon>Magnoliopsida</taxon>
        <taxon>eudicotyledons</taxon>
        <taxon>Gunneridae</taxon>
        <taxon>Pentapetalae</taxon>
        <taxon>asterids</taxon>
        <taxon>lamiids</taxon>
        <taxon>Lamiales</taxon>
        <taxon>Oleaceae</taxon>
        <taxon>Forsythieae</taxon>
        <taxon>Forsythia</taxon>
    </lineage>
</organism>
<dbReference type="GO" id="GO:0032259">
    <property type="term" value="P:methylation"/>
    <property type="evidence" value="ECO:0007669"/>
    <property type="project" value="UniProtKB-KW"/>
</dbReference>
<dbReference type="Proteomes" id="UP001604277">
    <property type="component" value="Unassembled WGS sequence"/>
</dbReference>
<dbReference type="PANTHER" id="PTHR10108:SF1049">
    <property type="entry name" value="METHYLTRANSFERASE"/>
    <property type="match status" value="1"/>
</dbReference>
<dbReference type="GO" id="GO:0008168">
    <property type="term" value="F:methyltransferase activity"/>
    <property type="evidence" value="ECO:0007669"/>
    <property type="project" value="UniProtKB-UniRule"/>
</dbReference>
<dbReference type="Pfam" id="PF03141">
    <property type="entry name" value="Methyltransf_29"/>
    <property type="match status" value="1"/>
</dbReference>
<dbReference type="InterPro" id="IPR004159">
    <property type="entry name" value="Put_SAM_MeTrfase"/>
</dbReference>
<keyword evidence="3 7" id="KW-0489">Methyltransferase</keyword>
<dbReference type="EC" id="2.1.1.-" evidence="7"/>
<comment type="caution">
    <text evidence="8">The sequence shown here is derived from an EMBL/GenBank/DDBJ whole genome shotgun (WGS) entry which is preliminary data.</text>
</comment>
<dbReference type="PANTHER" id="PTHR10108">
    <property type="entry name" value="SAM-DEPENDENT METHYLTRANSFERASE"/>
    <property type="match status" value="1"/>
</dbReference>
<dbReference type="InterPro" id="IPR029063">
    <property type="entry name" value="SAM-dependent_MTases_sf"/>
</dbReference>
<dbReference type="AlphaFoldDB" id="A0ABD1X2X9"/>
<evidence type="ECO:0000256" key="2">
    <source>
        <dbReference type="ARBA" id="ARBA00008361"/>
    </source>
</evidence>
<evidence type="ECO:0000256" key="6">
    <source>
        <dbReference type="ARBA" id="ARBA00037847"/>
    </source>
</evidence>
<keyword evidence="7" id="KW-0808">Transferase</keyword>
<proteinExistence type="inferred from homology"/>
<name>A0ABD1X2X9_9LAMI</name>
<dbReference type="GO" id="GO:0012505">
    <property type="term" value="C:endomembrane system"/>
    <property type="evidence" value="ECO:0007669"/>
    <property type="project" value="UniProtKB-SubCell"/>
</dbReference>
<evidence type="ECO:0000313" key="9">
    <source>
        <dbReference type="Proteomes" id="UP001604277"/>
    </source>
</evidence>
<protein>
    <recommendedName>
        <fullName evidence="7">Methyltransferase</fullName>
        <ecNumber evidence="7">2.1.1.-</ecNumber>
    </recommendedName>
</protein>
<accession>A0ABD1X2X9</accession>
<evidence type="ECO:0000256" key="3">
    <source>
        <dbReference type="ARBA" id="ARBA00022603"/>
    </source>
</evidence>
<dbReference type="GO" id="GO:0016020">
    <property type="term" value="C:membrane"/>
    <property type="evidence" value="ECO:0007669"/>
    <property type="project" value="UniProtKB-SubCell"/>
</dbReference>
<comment type="subcellular location">
    <subcellularLocation>
        <location evidence="6">Endomembrane system</location>
        <topology evidence="6">Single-pass membrane protein</topology>
    </subcellularLocation>
    <subcellularLocation>
        <location evidence="1 7">Membrane</location>
        <topology evidence="1 7">Single-pass type II membrane protein</topology>
    </subcellularLocation>
</comment>